<name>A0A1E7F8M9_9STRA</name>
<dbReference type="Proteomes" id="UP000095751">
    <property type="component" value="Unassembled WGS sequence"/>
</dbReference>
<keyword evidence="4" id="KW-1185">Reference proteome</keyword>
<dbReference type="SMART" id="SM00155">
    <property type="entry name" value="PLDc"/>
    <property type="match status" value="2"/>
</dbReference>
<reference evidence="3 4" key="1">
    <citation type="submission" date="2016-09" db="EMBL/GenBank/DDBJ databases">
        <title>Extensive genetic diversity and differential bi-allelic expression allows diatom success in the polar Southern Ocean.</title>
        <authorList>
            <consortium name="DOE Joint Genome Institute"/>
            <person name="Mock T."/>
            <person name="Otillar R.P."/>
            <person name="Strauss J."/>
            <person name="Dupont C."/>
            <person name="Frickenhaus S."/>
            <person name="Maumus F."/>
            <person name="Mcmullan M."/>
            <person name="Sanges R."/>
            <person name="Schmutz J."/>
            <person name="Toseland A."/>
            <person name="Valas R."/>
            <person name="Veluchamy A."/>
            <person name="Ward B.J."/>
            <person name="Allen A."/>
            <person name="Barry K."/>
            <person name="Falciatore A."/>
            <person name="Ferrante M."/>
            <person name="Fortunato A.E."/>
            <person name="Gloeckner G."/>
            <person name="Gruber A."/>
            <person name="Hipkin R."/>
            <person name="Janech M."/>
            <person name="Kroth P."/>
            <person name="Leese F."/>
            <person name="Lindquist E."/>
            <person name="Lyon B.R."/>
            <person name="Martin J."/>
            <person name="Mayer C."/>
            <person name="Parker M."/>
            <person name="Quesneville H."/>
            <person name="Raymond J."/>
            <person name="Uhlig C."/>
            <person name="Valentin K.U."/>
            <person name="Worden A.Z."/>
            <person name="Armbrust E.V."/>
            <person name="Bowler C."/>
            <person name="Green B."/>
            <person name="Moulton V."/>
            <person name="Van Oosterhout C."/>
            <person name="Grigoriev I."/>
        </authorList>
    </citation>
    <scope>NUCLEOTIDE SEQUENCE [LARGE SCALE GENOMIC DNA]</scope>
    <source>
        <strain evidence="3 4">CCMP1102</strain>
    </source>
</reference>
<evidence type="ECO:0000313" key="4">
    <source>
        <dbReference type="Proteomes" id="UP000095751"/>
    </source>
</evidence>
<evidence type="ECO:0000313" key="3">
    <source>
        <dbReference type="EMBL" id="OEU14532.1"/>
    </source>
</evidence>
<evidence type="ECO:0000259" key="2">
    <source>
        <dbReference type="PROSITE" id="PS50035"/>
    </source>
</evidence>
<protein>
    <recommendedName>
        <fullName evidence="2">PLD phosphodiesterase domain-containing protein</fullName>
    </recommendedName>
</protein>
<feature type="domain" description="PLD phosphodiesterase" evidence="2">
    <location>
        <begin position="533"/>
        <end position="556"/>
    </location>
</feature>
<dbReference type="SUPFAM" id="SSF56024">
    <property type="entry name" value="Phospholipase D/nuclease"/>
    <property type="match status" value="2"/>
</dbReference>
<dbReference type="OrthoDB" id="36970at2759"/>
<accession>A0A1E7F8M9</accession>
<dbReference type="EMBL" id="KV784360">
    <property type="protein sequence ID" value="OEU14532.1"/>
    <property type="molecule type" value="Genomic_DNA"/>
</dbReference>
<dbReference type="InParanoid" id="A0A1E7F8M9"/>
<dbReference type="PANTHER" id="PTHR21248">
    <property type="entry name" value="CARDIOLIPIN SYNTHASE"/>
    <property type="match status" value="1"/>
</dbReference>
<dbReference type="PANTHER" id="PTHR21248:SF22">
    <property type="entry name" value="PHOSPHOLIPASE D"/>
    <property type="match status" value="1"/>
</dbReference>
<sequence>MVAAAASNNNAKSMDNNDDGIATTSTIITQPKAKKEAMDVADTMTTPNSNNDGIGIDDNNRWCNVDNVCNFMGSLNSSTIDDLTKHSSNSHIIEDLSYVGEATYNILKMKHDTSKNQQWNVTNGKVVGKLHQTPKDVFSSNSNTTSSDSQLRDGHDDWFPEIISSIMKRTEVWCDICSLTAPDGLFLEKMKEALTVISETSKRLAKQYYLLKGKRRPPIVVRMMFANIIGVPMNCNEVVKELTSHLSKDDPDTLRLWVGAWRRDTSWNHAKIIAVDGKYLHTGGHNLWDQHYLKINPIHDLSVELEGDIANDAHNFTNAMWSFIEEKQETFIGNVIDKLPDNMRYITRNRVAVTEYPTGIASEHPPMYREEFTTKFIPKHNNANSRNSNNSNSNKNQPADDAFIAMLGSAKYIIRMVLQDLGPIQIPGTTKALPGLQWPHETLRILGKVIWERDVDVEIILSNLGSTPGGLRRLQSNYSNGWTCNDVGSEIIKTIREQFPEADDEKLRQKVESNLRICYLRHKCGNKWEENDMPMGLHSKHFIVDDLATYIGSQNLYVCNLAEWGVVIDDINTTEQFMEQYWTPMWYYSYRGVDYDVHKVMDELDMDRDGDDDSDLDNETRKLIRTIENQDTRKILLALKENSSDDDDYDGNSNLNASSSTTRSLNINGKFYDNEIEKDEFPTVWKSK</sequence>
<dbReference type="GO" id="GO:0003824">
    <property type="term" value="F:catalytic activity"/>
    <property type="evidence" value="ECO:0007669"/>
    <property type="project" value="InterPro"/>
</dbReference>
<feature type="compositionally biased region" description="Low complexity" evidence="1">
    <location>
        <begin position="1"/>
        <end position="14"/>
    </location>
</feature>
<feature type="region of interest" description="Disordered" evidence="1">
    <location>
        <begin position="1"/>
        <end position="34"/>
    </location>
</feature>
<organism evidence="3 4">
    <name type="scientific">Fragilariopsis cylindrus CCMP1102</name>
    <dbReference type="NCBI Taxonomy" id="635003"/>
    <lineage>
        <taxon>Eukaryota</taxon>
        <taxon>Sar</taxon>
        <taxon>Stramenopiles</taxon>
        <taxon>Ochrophyta</taxon>
        <taxon>Bacillariophyta</taxon>
        <taxon>Bacillariophyceae</taxon>
        <taxon>Bacillariophycidae</taxon>
        <taxon>Bacillariales</taxon>
        <taxon>Bacillariaceae</taxon>
        <taxon>Fragilariopsis</taxon>
    </lineage>
</organism>
<evidence type="ECO:0000256" key="1">
    <source>
        <dbReference type="SAM" id="MobiDB-lite"/>
    </source>
</evidence>
<proteinExistence type="predicted"/>
<gene>
    <name evidence="3" type="ORF">FRACYDRAFT_209383</name>
</gene>
<dbReference type="PROSITE" id="PS50035">
    <property type="entry name" value="PLD"/>
    <property type="match status" value="2"/>
</dbReference>
<dbReference type="KEGG" id="fcy:FRACYDRAFT_209383"/>
<dbReference type="AlphaFoldDB" id="A0A1E7F8M9"/>
<dbReference type="InterPro" id="IPR001736">
    <property type="entry name" value="PLipase_D/transphosphatidylase"/>
</dbReference>
<feature type="domain" description="PLD phosphodiesterase" evidence="2">
    <location>
        <begin position="264"/>
        <end position="291"/>
    </location>
</feature>
<feature type="region of interest" description="Disordered" evidence="1">
    <location>
        <begin position="133"/>
        <end position="152"/>
    </location>
</feature>
<dbReference type="Gene3D" id="3.30.870.10">
    <property type="entry name" value="Endonuclease Chain A"/>
    <property type="match status" value="2"/>
</dbReference>
<feature type="compositionally biased region" description="Low complexity" evidence="1">
    <location>
        <begin position="139"/>
        <end position="149"/>
    </location>
</feature>